<dbReference type="Pfam" id="PF13692">
    <property type="entry name" value="Glyco_trans_1_4"/>
    <property type="match status" value="1"/>
</dbReference>
<keyword evidence="4" id="KW-1185">Reference proteome</keyword>
<keyword evidence="2" id="KW-0808">Transferase</keyword>
<accession>A0ABN2RL06</accession>
<evidence type="ECO:0000313" key="3">
    <source>
        <dbReference type="EMBL" id="GAA1970973.1"/>
    </source>
</evidence>
<dbReference type="SUPFAM" id="SSF53756">
    <property type="entry name" value="UDP-Glycosyltransferase/glycogen phosphorylase"/>
    <property type="match status" value="1"/>
</dbReference>
<comment type="caution">
    <text evidence="3">The sequence shown here is derived from an EMBL/GenBank/DDBJ whole genome shotgun (WGS) entry which is preliminary data.</text>
</comment>
<sequence length="368" mass="39314">MRVLIFGTYDVAAHPRVGVIAEGLRAAGHEVRECNAPLGFDTAARVRMLAQPWRVPALGLRLARCWLRLTRGALRGPRPDVVVVGYLGHFDVHLARMLFGRRRVVLDHLIGAADTARDRQVNAGLRQPVLRAIDAAALSAAHVVVVDTEEHRETLPAKHRGRAVVVPVGAPDEWFEQDAGPDGGPLRVVFYGLFTPLQGAATIGTAIARLAGRPVEFTMVGGGQDKEETLRNAGAATAVTWRDWVPAAELPGLVAAHDVCLGIFGTGPKARRVVPNKVYQGAAAGCAIVTSDTPPQRRAFGDAAVYVPPGDAEALAAALADLAENPERLRELRQKAGRAAREHFTPEQVVQPLLAKLGVTAEPTKRGS</sequence>
<reference evidence="3 4" key="1">
    <citation type="journal article" date="2019" name="Int. J. Syst. Evol. Microbiol.">
        <title>The Global Catalogue of Microorganisms (GCM) 10K type strain sequencing project: providing services to taxonomists for standard genome sequencing and annotation.</title>
        <authorList>
            <consortium name="The Broad Institute Genomics Platform"/>
            <consortium name="The Broad Institute Genome Sequencing Center for Infectious Disease"/>
            <person name="Wu L."/>
            <person name="Ma J."/>
        </authorList>
    </citation>
    <scope>NUCLEOTIDE SEQUENCE [LARGE SCALE GENOMIC DNA]</scope>
    <source>
        <strain evidence="3 4">JCM 16013</strain>
    </source>
</reference>
<evidence type="ECO:0000256" key="1">
    <source>
        <dbReference type="ARBA" id="ARBA00022676"/>
    </source>
</evidence>
<dbReference type="Proteomes" id="UP001499854">
    <property type="component" value="Unassembled WGS sequence"/>
</dbReference>
<dbReference type="Gene3D" id="3.40.50.2000">
    <property type="entry name" value="Glycogen Phosphorylase B"/>
    <property type="match status" value="2"/>
</dbReference>
<name>A0ABN2RL06_9ACTN</name>
<keyword evidence="1" id="KW-0328">Glycosyltransferase</keyword>
<gene>
    <name evidence="3" type="ORF">GCM10009838_32790</name>
</gene>
<proteinExistence type="predicted"/>
<dbReference type="PANTHER" id="PTHR12526:SF510">
    <property type="entry name" value="D-INOSITOL 3-PHOSPHATE GLYCOSYLTRANSFERASE"/>
    <property type="match status" value="1"/>
</dbReference>
<evidence type="ECO:0000313" key="4">
    <source>
        <dbReference type="Proteomes" id="UP001499854"/>
    </source>
</evidence>
<evidence type="ECO:0000256" key="2">
    <source>
        <dbReference type="ARBA" id="ARBA00022679"/>
    </source>
</evidence>
<dbReference type="EMBL" id="BAAAQM010000016">
    <property type="protein sequence ID" value="GAA1970973.1"/>
    <property type="molecule type" value="Genomic_DNA"/>
</dbReference>
<dbReference type="RefSeq" id="WP_344657883.1">
    <property type="nucleotide sequence ID" value="NZ_BAAAQM010000016.1"/>
</dbReference>
<protein>
    <submittedName>
        <fullName evidence="3">Glycosyltransferase</fullName>
    </submittedName>
</protein>
<dbReference type="PANTHER" id="PTHR12526">
    <property type="entry name" value="GLYCOSYLTRANSFERASE"/>
    <property type="match status" value="1"/>
</dbReference>
<organism evidence="3 4">
    <name type="scientific">Catenulispora subtropica</name>
    <dbReference type="NCBI Taxonomy" id="450798"/>
    <lineage>
        <taxon>Bacteria</taxon>
        <taxon>Bacillati</taxon>
        <taxon>Actinomycetota</taxon>
        <taxon>Actinomycetes</taxon>
        <taxon>Catenulisporales</taxon>
        <taxon>Catenulisporaceae</taxon>
        <taxon>Catenulispora</taxon>
    </lineage>
</organism>